<dbReference type="InterPro" id="IPR019442">
    <property type="entry name" value="THADA/TRM732_DUF2428"/>
</dbReference>
<feature type="compositionally biased region" description="Polar residues" evidence="3">
    <location>
        <begin position="2002"/>
        <end position="2013"/>
    </location>
</feature>
<feature type="compositionally biased region" description="Low complexity" evidence="3">
    <location>
        <begin position="2070"/>
        <end position="2085"/>
    </location>
</feature>
<feature type="compositionally biased region" description="Low complexity" evidence="3">
    <location>
        <begin position="405"/>
        <end position="419"/>
    </location>
</feature>
<feature type="domain" description="DUF2428" evidence="4">
    <location>
        <begin position="1576"/>
        <end position="1827"/>
    </location>
</feature>
<evidence type="ECO:0000256" key="1">
    <source>
        <dbReference type="ARBA" id="ARBA00010409"/>
    </source>
</evidence>
<dbReference type="STRING" id="105231.A0A1Y1HYK4"/>
<dbReference type="Proteomes" id="UP000054558">
    <property type="component" value="Unassembled WGS sequence"/>
</dbReference>
<feature type="compositionally biased region" description="Pro residues" evidence="3">
    <location>
        <begin position="127"/>
        <end position="144"/>
    </location>
</feature>
<dbReference type="Pfam" id="PF10350">
    <property type="entry name" value="DUF2428"/>
    <property type="match status" value="2"/>
</dbReference>
<feature type="region of interest" description="Disordered" evidence="3">
    <location>
        <begin position="1399"/>
        <end position="1463"/>
    </location>
</feature>
<feature type="compositionally biased region" description="Basic and acidic residues" evidence="3">
    <location>
        <begin position="1062"/>
        <end position="1079"/>
    </location>
</feature>
<feature type="region of interest" description="Disordered" evidence="3">
    <location>
        <begin position="627"/>
        <end position="664"/>
    </location>
</feature>
<evidence type="ECO:0000313" key="7">
    <source>
        <dbReference type="EMBL" id="GAQ83740.1"/>
    </source>
</evidence>
<feature type="compositionally biased region" description="Basic and acidic residues" evidence="3">
    <location>
        <begin position="1724"/>
        <end position="1737"/>
    </location>
</feature>
<dbReference type="InterPro" id="IPR051954">
    <property type="entry name" value="tRNA_methyltransferase_THADA"/>
</dbReference>
<dbReference type="EMBL" id="DF237109">
    <property type="protein sequence ID" value="GAQ83740.1"/>
    <property type="molecule type" value="Genomic_DNA"/>
</dbReference>
<feature type="region of interest" description="Disordered" evidence="3">
    <location>
        <begin position="399"/>
        <end position="419"/>
    </location>
</feature>
<feature type="compositionally biased region" description="Acidic residues" evidence="3">
    <location>
        <begin position="1409"/>
        <end position="1435"/>
    </location>
</feature>
<accession>A0A1Y1HYK4</accession>
<feature type="compositionally biased region" description="Low complexity" evidence="3">
    <location>
        <begin position="2037"/>
        <end position="2057"/>
    </location>
</feature>
<keyword evidence="8" id="KW-1185">Reference proteome</keyword>
<organism evidence="7 8">
    <name type="scientific">Klebsormidium nitens</name>
    <name type="common">Green alga</name>
    <name type="synonym">Ulothrix nitens</name>
    <dbReference type="NCBI Taxonomy" id="105231"/>
    <lineage>
        <taxon>Eukaryota</taxon>
        <taxon>Viridiplantae</taxon>
        <taxon>Streptophyta</taxon>
        <taxon>Klebsormidiophyceae</taxon>
        <taxon>Klebsormidiales</taxon>
        <taxon>Klebsormidiaceae</taxon>
        <taxon>Klebsormidium</taxon>
    </lineage>
</organism>
<feature type="compositionally biased region" description="Basic and acidic residues" evidence="3">
    <location>
        <begin position="648"/>
        <end position="664"/>
    </location>
</feature>
<evidence type="ECO:0000259" key="4">
    <source>
        <dbReference type="Pfam" id="PF10350"/>
    </source>
</evidence>
<feature type="region of interest" description="Disordered" evidence="3">
    <location>
        <begin position="1522"/>
        <end position="1562"/>
    </location>
</feature>
<feature type="region of interest" description="Disordered" evidence="3">
    <location>
        <begin position="127"/>
        <end position="146"/>
    </location>
</feature>
<dbReference type="GO" id="GO:0030488">
    <property type="term" value="P:tRNA methylation"/>
    <property type="evidence" value="ECO:0000318"/>
    <property type="project" value="GO_Central"/>
</dbReference>
<feature type="domain" description="DUF2428" evidence="4">
    <location>
        <begin position="1348"/>
        <end position="1500"/>
    </location>
</feature>
<dbReference type="SUPFAM" id="SSF48371">
    <property type="entry name" value="ARM repeat"/>
    <property type="match status" value="1"/>
</dbReference>
<dbReference type="OMA" id="KHCENPI"/>
<feature type="region of interest" description="Disordered" evidence="3">
    <location>
        <begin position="286"/>
        <end position="306"/>
    </location>
</feature>
<feature type="region of interest" description="Disordered" evidence="3">
    <location>
        <begin position="863"/>
        <end position="912"/>
    </location>
</feature>
<feature type="compositionally biased region" description="Basic and acidic residues" evidence="3">
    <location>
        <begin position="1088"/>
        <end position="1101"/>
    </location>
</feature>
<proteinExistence type="inferred from homology"/>
<evidence type="ECO:0000259" key="6">
    <source>
        <dbReference type="Pfam" id="PF25151"/>
    </source>
</evidence>
<comment type="similarity">
    <text evidence="1">Belongs to the THADA family.</text>
</comment>
<evidence type="ECO:0000256" key="2">
    <source>
        <dbReference type="ARBA" id="ARBA00022694"/>
    </source>
</evidence>
<feature type="region of interest" description="Disordered" evidence="3">
    <location>
        <begin position="1690"/>
        <end position="1767"/>
    </location>
</feature>
<feature type="region of interest" description="Disordered" evidence="3">
    <location>
        <begin position="2667"/>
        <end position="2721"/>
    </location>
</feature>
<dbReference type="OrthoDB" id="73997at2759"/>
<dbReference type="Pfam" id="PF25151">
    <property type="entry name" value="TPR_Trm732_C"/>
    <property type="match status" value="1"/>
</dbReference>
<gene>
    <name evidence="7" type="ORF">KFL_001600100</name>
</gene>
<evidence type="ECO:0000256" key="3">
    <source>
        <dbReference type="SAM" id="MobiDB-lite"/>
    </source>
</evidence>
<dbReference type="InterPro" id="IPR056843">
    <property type="entry name" value="THADA-like_TPR"/>
</dbReference>
<feature type="region of interest" description="Disordered" evidence="3">
    <location>
        <begin position="2824"/>
        <end position="2853"/>
    </location>
</feature>
<reference evidence="7 8" key="1">
    <citation type="journal article" date="2014" name="Nat. Commun.">
        <title>Klebsormidium flaccidum genome reveals primary factors for plant terrestrial adaptation.</title>
        <authorList>
            <person name="Hori K."/>
            <person name="Maruyama F."/>
            <person name="Fujisawa T."/>
            <person name="Togashi T."/>
            <person name="Yamamoto N."/>
            <person name="Seo M."/>
            <person name="Sato S."/>
            <person name="Yamada T."/>
            <person name="Mori H."/>
            <person name="Tajima N."/>
            <person name="Moriyama T."/>
            <person name="Ikeuchi M."/>
            <person name="Watanabe M."/>
            <person name="Wada H."/>
            <person name="Kobayashi K."/>
            <person name="Saito M."/>
            <person name="Masuda T."/>
            <person name="Sasaki-Sekimoto Y."/>
            <person name="Mashiguchi K."/>
            <person name="Awai K."/>
            <person name="Shimojima M."/>
            <person name="Masuda S."/>
            <person name="Iwai M."/>
            <person name="Nobusawa T."/>
            <person name="Narise T."/>
            <person name="Kondo S."/>
            <person name="Saito H."/>
            <person name="Sato R."/>
            <person name="Murakawa M."/>
            <person name="Ihara Y."/>
            <person name="Oshima-Yamada Y."/>
            <person name="Ohtaka K."/>
            <person name="Satoh M."/>
            <person name="Sonobe K."/>
            <person name="Ishii M."/>
            <person name="Ohtani R."/>
            <person name="Kanamori-Sato M."/>
            <person name="Honoki R."/>
            <person name="Miyazaki D."/>
            <person name="Mochizuki H."/>
            <person name="Umetsu J."/>
            <person name="Higashi K."/>
            <person name="Shibata D."/>
            <person name="Kamiya Y."/>
            <person name="Sato N."/>
            <person name="Nakamura Y."/>
            <person name="Tabata S."/>
            <person name="Ida S."/>
            <person name="Kurokawa K."/>
            <person name="Ohta H."/>
        </authorList>
    </citation>
    <scope>NUCLEOTIDE SEQUENCE [LARGE SCALE GENOMIC DNA]</scope>
    <source>
        <strain evidence="7 8">NIES-2285</strain>
    </source>
</reference>
<feature type="region of interest" description="Disordered" evidence="3">
    <location>
        <begin position="1973"/>
        <end position="2085"/>
    </location>
</feature>
<dbReference type="PANTHER" id="PTHR14387:SF0">
    <property type="entry name" value="DUF2428 DOMAIN-CONTAINING PROTEIN"/>
    <property type="match status" value="1"/>
</dbReference>
<dbReference type="InterPro" id="IPR016024">
    <property type="entry name" value="ARM-type_fold"/>
</dbReference>
<sequence>MSGRFVRQQRRKRWADTGIVFPPAFVARAALLARCDHPPIAAFAAQLSSFAALTSTYDEVARFKGIAALLLKAAKEIDSQEGTDGATNYSDLSEAVDLFLELLFFENSRPLHSHLLITAIRLPSLPPPPLPPPAGGSPATPKPLPQESERFSWLATRIARLCQEYSEGGPKARRFALVGVTSTLIGAQFQPLLAPVTKLSALVIARELCGYVAYATRHVMSAVMDECQEALSALFFLQREYGEQMLGPGANRVLSTAAGKNTAATEGAEARSGGYVSSGHVGAVQGEGRQAEGSQGAGTQARGTPGGVTLEGLGMASETGGDEGEGLKVYRAIVTTVLGVLQSGTLTRECDVAASVSLCGAVLLGSDPSDLALELTRAFLSEGEAVSFYGLDASLKSGENGATEVSSSSPAQPASSSRSVSRLPVNTLVLNPLNSDLRTEFRKCTEFGRLCILRSLLTTTPRPELNRPLLRQTPSTAADPGTLTPAKPWTLLYDGILPTLCRLCEDATDAHFKFHAITSLQVCLQQVKASLEESLAGVRSTGVDEGLERVSGEVVAANADSVEAGSREEDVKGVNGQSEESRSWETLLEGEANGLAVDREGEEVEGLTSLTLDGERAVGDVVAETGAEGYPLDGTSVENAGSDLTLKGTERSGGETIWEREGSRNDASGRASMLLTKEALDRVLQIVWNNWEDPLTQTVKQAQAVFDLLIEIHALYGGDTSFLENLARDLLAISPHRKGRYMPLAAIASRMGSTWLLERSPRIVRGVLEAMVNDSICCQAQSFLKAFLERLRSECWTAEGGAVAGDVAWRQHWAPDLLAVLLRSDQRLRAHLAAYVLPLVLSIDPDSLQPLLRSILSVSRERGSDRRTTPLESGDEEAVEKDRQSAQEALEGAEREQEGEGSLKRSDAATKTGGHLSAEAVPALIVTLKVARSLGIIVGGLDAFVEDRALFSGRPHESASGNANGDENRACGRLGSLRVPVSALEDAVCHAEESLRVSAAELVCLNPKSITMPCELELRLLRRAIPLNLRPSSTGFRNKWTNLMRKFFERVRASADHWSHQRELARKEQEGGRTEKYEGYKGSAKVKRAADRESTSAHKSDEDPEGAATLATLERFMTWLSRLLMSSLYPSAPYERKQMAMDLLGRLLEVWDPAAPPSRGGDVRWLWPYADDVTGREATLVLVGAVVDSWDRLREGAFGLLLKYPTPLPGLEQLGTIEPVLAWAKGLVYSPRVRESDAGSLVLRLVFRKYVVELGWGLQLHPEPKAIVPETQGPLDAAQRGAAIVRYLECLNDWLEAEVVLGNRDLPGACEHSLVHGVLLATRYTMEELDWRSDAVSAAAEGLRVSLKRLLGLILRVTALALWVVSVNALNLKELEKGPEHVEDLAEGVRKVQMYGNGGVDLAGRGGEGESESGGEESDGESEFSSDSEGEESDDDRSGGAQNGSGGAAYSKDEPQEFDDGSGMAPREQMVMVACWLSMKEVSLLLGTVTRRVPLGGGSEGGWTKAAFAEAPVGAAGNVLEAASESKGLSSSRTEGGERDDESVSKGEPKLEDQGLGSAAVTKNGGATFVKSDGGGEGLLDPEQLRQIGDHFVTVLLGMKHNGAIDKTQLGFVALCERMLKCGTPELTRLPEQWMERLMAKASSPGQGVDDLVRRSAGIPAAFLALFEAEPEGAPKRLLKKAMPWLLSWARGEPPGKTIPARRAAEDAAEMTPQGEEPSAEGPESERGEGSHPETGAKDTSGQKGELGGGEKVPEGDPPEGSEQAGKVVGGWQRVVKAALEGMVPQVHAFNTLRVAFGNTNLGTDTSGFAAEGLMVAVRGFASPHWEVRNAASLAYAALVLRMVGYLNLRQSERAHKKGISSLDFFNRYPTLHPFLLDELRAATWQLENPSTQRTTAVHPSLYPVLMLLARLRPSVLQTAQDDVNSPSAFIPFVMRCATQRNAHVRALASRALAPLVPAKDVLPLLKRLVSALPQTPPSTTDSCVSSSGLEPANPEPGSDELSPTSQDCSSHNAVRDGTSPETSPACGDFRGEATGSESANPASPSSSGEPASPETSNPSTNFLNPSPNPANLSSTPPNPSSNAAHGSLLQACALLSSVSQWTDEPARLSVLQEALPLIESRAWLGSPKRGCRSPLVAVAFLKLLDGLREGVVGLENGDELRNRVRDLLLELCREAGRLGGVDLAENGGGGNGISFGAAVAEADLREKAALLYFGCALSPESPLPGNAVAGRGSTGGGSFWGAVVESAPGDSSYEVRLAVLKSLKKFASGGVVGSGVVSPLESSFLLKAIVRRLAVEAHPKCVRRALRVFFLLSQAERNPVTGAKTGPGVSDGALGTSNTAEIEALWETVLSVYLTARQGKSKEAALCCLGACLNRLLQERRFPKQGLEGDSRQESHSSAGLQDVSESCATGAKVSQREALKTGGINAIGMGSATRVSANEVGFANGTSANEAGLAEKVALFLKLVKKHSRASEPVSFRSAAGDAVVASGLLKLAPAAAASLQPGESAKLPKGAAEEEREGDETWLVEAVLDAWFLTARLLEDEDEDLRDRLAVSMTHEVESAKSGLSSKSSKSQSPSQVEQTLVRTLDYLTELFGGWSESYLNRLAGWIYGPRGRHGLARIEGRDLVRRLFDKELDNHHEEDALFAQLASHHLRRILGGKRCESVPSRGCESAPPGKMLPQPGLGLRTGPNQAPKPPVTPVAFPEQPTATSEAENPARGPVGNGVVAFEGADGETELTTGPFEEVVRFWRGKFSDRLDTAVRVTLRLQETAAWVGGVTNHADAFALLYRALLGLLTFAPTSSNGADLQSRLREPLASAEVRFPGRENGEVGTAERAAESATRSGDTGERKTDELRKVRESLEVAARVLFGMALNPLVAQALLKAMAVFRVPLETVVSDGTDLARWQQTQAQEFDECFLMVARRRACHTPVCEAIDFENSL</sequence>
<evidence type="ECO:0000313" key="8">
    <source>
        <dbReference type="Proteomes" id="UP000054558"/>
    </source>
</evidence>
<feature type="region of interest" description="Disordered" evidence="3">
    <location>
        <begin position="1062"/>
        <end position="1105"/>
    </location>
</feature>
<feature type="domain" description="tRNA (32-2'-O)-methyltransferase regulator THADA-like C-terminal TPR repeats region" evidence="6">
    <location>
        <begin position="1829"/>
        <end position="1973"/>
    </location>
</feature>
<feature type="compositionally biased region" description="Basic and acidic residues" evidence="3">
    <location>
        <begin position="892"/>
        <end position="908"/>
    </location>
</feature>
<feature type="domain" description="tRNA (32-2'-O)-methyltransferase regulator THADA-like TPR repeats region" evidence="5">
    <location>
        <begin position="979"/>
        <end position="1194"/>
    </location>
</feature>
<dbReference type="InterPro" id="IPR056842">
    <property type="entry name" value="THADA-like_TPR_C"/>
</dbReference>
<dbReference type="PANTHER" id="PTHR14387">
    <property type="entry name" value="THADA/DEATH RECEPTOR INTERACTING PROTEIN"/>
    <property type="match status" value="1"/>
</dbReference>
<dbReference type="Pfam" id="PF25150">
    <property type="entry name" value="TPR_Trm732"/>
    <property type="match status" value="1"/>
</dbReference>
<feature type="compositionally biased region" description="Low complexity" evidence="3">
    <location>
        <begin position="1713"/>
        <end position="1722"/>
    </location>
</feature>
<feature type="compositionally biased region" description="Polar residues" evidence="3">
    <location>
        <begin position="1978"/>
        <end position="1989"/>
    </location>
</feature>
<name>A0A1Y1HYK4_KLENI</name>
<protein>
    <submittedName>
        <fullName evidence="7">Uncharacterized protein</fullName>
    </submittedName>
</protein>
<feature type="compositionally biased region" description="Basic and acidic residues" evidence="3">
    <location>
        <begin position="1542"/>
        <end position="1553"/>
    </location>
</feature>
<keyword evidence="2" id="KW-0819">tRNA processing</keyword>
<feature type="region of interest" description="Disordered" evidence="3">
    <location>
        <begin position="560"/>
        <end position="583"/>
    </location>
</feature>
<evidence type="ECO:0000259" key="5">
    <source>
        <dbReference type="Pfam" id="PF25150"/>
    </source>
</evidence>